<comment type="similarity">
    <text evidence="6">Belongs to the RnpA family.</text>
</comment>
<evidence type="ECO:0000256" key="7">
    <source>
        <dbReference type="NCBIfam" id="TIGR00188"/>
    </source>
</evidence>
<dbReference type="RefSeq" id="WP_114705996.1">
    <property type="nucleotide sequence ID" value="NZ_QDKL01000001.1"/>
</dbReference>
<dbReference type="Gene3D" id="3.30.230.10">
    <property type="match status" value="1"/>
</dbReference>
<keyword evidence="3 6" id="KW-0255">Endonuclease</keyword>
<dbReference type="EC" id="3.1.26.5" evidence="6 7"/>
<dbReference type="HAMAP" id="MF_00227">
    <property type="entry name" value="RNase_P"/>
    <property type="match status" value="1"/>
</dbReference>
<comment type="catalytic activity">
    <reaction evidence="6">
        <text>Endonucleolytic cleavage of RNA, removing 5'-extranucleotides from tRNA precursor.</text>
        <dbReference type="EC" id="3.1.26.5"/>
    </reaction>
</comment>
<keyword evidence="1 6" id="KW-0819">tRNA processing</keyword>
<accession>A0ABY0IK85</accession>
<dbReference type="PANTHER" id="PTHR33992">
    <property type="entry name" value="RIBONUCLEASE P PROTEIN COMPONENT"/>
    <property type="match status" value="1"/>
</dbReference>
<organism evidence="8 9">
    <name type="scientific">Halobacteriovorax vibrionivorans</name>
    <dbReference type="NCBI Taxonomy" id="2152716"/>
    <lineage>
        <taxon>Bacteria</taxon>
        <taxon>Pseudomonadati</taxon>
        <taxon>Bdellovibrionota</taxon>
        <taxon>Bacteriovoracia</taxon>
        <taxon>Bacteriovoracales</taxon>
        <taxon>Halobacteriovoraceae</taxon>
        <taxon>Halobacteriovorax</taxon>
    </lineage>
</organism>
<name>A0ABY0IK85_9BACT</name>
<dbReference type="Pfam" id="PF00825">
    <property type="entry name" value="Ribonuclease_P"/>
    <property type="match status" value="1"/>
</dbReference>
<evidence type="ECO:0000256" key="2">
    <source>
        <dbReference type="ARBA" id="ARBA00022722"/>
    </source>
</evidence>
<dbReference type="NCBIfam" id="TIGR00188">
    <property type="entry name" value="rnpA"/>
    <property type="match status" value="1"/>
</dbReference>
<dbReference type="SUPFAM" id="SSF54211">
    <property type="entry name" value="Ribosomal protein S5 domain 2-like"/>
    <property type="match status" value="1"/>
</dbReference>
<dbReference type="InterPro" id="IPR014721">
    <property type="entry name" value="Ribsml_uS5_D2-typ_fold_subgr"/>
</dbReference>
<evidence type="ECO:0000313" key="9">
    <source>
        <dbReference type="Proteomes" id="UP000443582"/>
    </source>
</evidence>
<dbReference type="InterPro" id="IPR020568">
    <property type="entry name" value="Ribosomal_Su5_D2-typ_SF"/>
</dbReference>
<evidence type="ECO:0000256" key="1">
    <source>
        <dbReference type="ARBA" id="ARBA00022694"/>
    </source>
</evidence>
<dbReference type="PANTHER" id="PTHR33992:SF1">
    <property type="entry name" value="RIBONUCLEASE P PROTEIN COMPONENT"/>
    <property type="match status" value="1"/>
</dbReference>
<dbReference type="Proteomes" id="UP000443582">
    <property type="component" value="Unassembled WGS sequence"/>
</dbReference>
<keyword evidence="9" id="KW-1185">Reference proteome</keyword>
<proteinExistence type="inferred from homology"/>
<dbReference type="InterPro" id="IPR000100">
    <property type="entry name" value="RNase_P"/>
</dbReference>
<evidence type="ECO:0000256" key="6">
    <source>
        <dbReference type="HAMAP-Rule" id="MF_00227"/>
    </source>
</evidence>
<keyword evidence="4 6" id="KW-0378">Hydrolase</keyword>
<evidence type="ECO:0000313" key="8">
    <source>
        <dbReference type="EMBL" id="RZF23052.1"/>
    </source>
</evidence>
<comment type="subunit">
    <text evidence="6">Consists of a catalytic RNA component (M1 or rnpB) and a protein subunit.</text>
</comment>
<evidence type="ECO:0000256" key="4">
    <source>
        <dbReference type="ARBA" id="ARBA00022801"/>
    </source>
</evidence>
<dbReference type="EMBL" id="QDKL01000001">
    <property type="protein sequence ID" value="RZF23052.1"/>
    <property type="molecule type" value="Genomic_DNA"/>
</dbReference>
<reference evidence="9" key="1">
    <citation type="journal article" date="2019" name="Int. J. Syst. Evol. Microbiol.">
        <title>Halobacteriovorax valvorus sp. nov., a novel prokaryotic predator isolated from coastal seawater of China.</title>
        <authorList>
            <person name="Chen M.-X."/>
        </authorList>
    </citation>
    <scope>NUCLEOTIDE SEQUENCE [LARGE SCALE GENOMIC DNA]</scope>
    <source>
        <strain evidence="9">BL9</strain>
    </source>
</reference>
<gene>
    <name evidence="6 8" type="primary">rnpA</name>
    <name evidence="8" type="ORF">DAY19_04580</name>
</gene>
<evidence type="ECO:0000256" key="5">
    <source>
        <dbReference type="ARBA" id="ARBA00022884"/>
    </source>
</evidence>
<comment type="caution">
    <text evidence="8">The sequence shown here is derived from an EMBL/GenBank/DDBJ whole genome shotgun (WGS) entry which is preliminary data.</text>
</comment>
<dbReference type="GO" id="GO:0004526">
    <property type="term" value="F:ribonuclease P activity"/>
    <property type="evidence" value="ECO:0007669"/>
    <property type="project" value="UniProtKB-EC"/>
</dbReference>
<evidence type="ECO:0000256" key="3">
    <source>
        <dbReference type="ARBA" id="ARBA00022759"/>
    </source>
</evidence>
<keyword evidence="2 6" id="KW-0540">Nuclease</keyword>
<protein>
    <recommendedName>
        <fullName evidence="6 7">Ribonuclease P protein component</fullName>
        <shortName evidence="6">RNase P protein</shortName>
        <shortName evidence="6">RNaseP protein</shortName>
        <ecNumber evidence="6 7">3.1.26.5</ecNumber>
    </recommendedName>
    <alternativeName>
        <fullName evidence="6">Protein C5</fullName>
    </alternativeName>
</protein>
<comment type="function">
    <text evidence="6">RNaseP catalyzes the removal of the 5'-leader sequence from pre-tRNA to produce the mature 5'-terminus. It can also cleave other RNA substrates such as 4.5S RNA. The protein component plays an auxiliary but essential role in vivo by binding to the 5'-leader sequence and broadening the substrate specificity of the ribozyme.</text>
</comment>
<keyword evidence="5 6" id="KW-0694">RNA-binding</keyword>
<sequence length="119" mass="14078">MESVDSTFDKSSRLLSTEDFSYLRKNSKIITDRWLRVYYKPSRINSETSRIGFSVTKKVGKANKRNLCKRLIREFFRMSPYRNDGKDIMVVVSNRLFKQSEDPKKDLKISLERAFAKLQ</sequence>